<sequence>MAPTAAFPFIEVRIVPPPAPLAQRSPGVIAVVGKTPATADGGSAPANTPVRIETLDDAVTNFARRQAGNVVRNALYNSLELAFLQDPRPAKVYGVKVSGDDYAAALSGLEAADDVTMVSLANESTVGNPAGAGAPTGLHALKAHVETMSAAGQRRIGFAMVNPATEKAPTYVADITTAANPLKSSTSRMVMIAARGADGDAATAAMAAVAGLPVHHSIVLKKIRGVAVPVAKQYSPAEIKGLSEANLTPIIDPTLITGESLHFADGRLFTSDASLLHVDLVRTLDQIEFMLRAGLIGLVGDARITKPGMTLLKTQVDGILGPLKRQAVIDDYRIEIPVLDILTIPEVARTATDTSIVTAARADRTVDLVVTVTYGPAVSRLLVTLVAKF</sequence>
<evidence type="ECO:0008006" key="3">
    <source>
        <dbReference type="Google" id="ProtNLM"/>
    </source>
</evidence>
<dbReference type="Proteomes" id="UP000198243">
    <property type="component" value="Chromosome I"/>
</dbReference>
<evidence type="ECO:0000313" key="2">
    <source>
        <dbReference type="Proteomes" id="UP000198243"/>
    </source>
</evidence>
<organism evidence="1 2">
    <name type="scientific">Micromonospora coriariae</name>
    <dbReference type="NCBI Taxonomy" id="285665"/>
    <lineage>
        <taxon>Bacteria</taxon>
        <taxon>Bacillati</taxon>
        <taxon>Actinomycetota</taxon>
        <taxon>Actinomycetes</taxon>
        <taxon>Micromonosporales</taxon>
        <taxon>Micromonosporaceae</taxon>
        <taxon>Micromonospora</taxon>
    </lineage>
</organism>
<keyword evidence="2" id="KW-1185">Reference proteome</keyword>
<dbReference type="OrthoDB" id="9255527at2"/>
<protein>
    <recommendedName>
        <fullName evidence="3">Phage tail sheath protein</fullName>
    </recommendedName>
</protein>
<name>A0A1C4XMV9_9ACTN</name>
<proteinExistence type="predicted"/>
<reference evidence="2" key="1">
    <citation type="submission" date="2016-06" db="EMBL/GenBank/DDBJ databases">
        <authorList>
            <person name="Varghese N."/>
            <person name="Submissions Spin"/>
        </authorList>
    </citation>
    <scope>NUCLEOTIDE SEQUENCE [LARGE SCALE GENOMIC DNA]</scope>
    <source>
        <strain evidence="2">DSM 44875</strain>
    </source>
</reference>
<dbReference type="EMBL" id="LT607412">
    <property type="protein sequence ID" value="SCF09662.1"/>
    <property type="molecule type" value="Genomic_DNA"/>
</dbReference>
<gene>
    <name evidence="1" type="ORF">GA0070607_5497</name>
</gene>
<evidence type="ECO:0000313" key="1">
    <source>
        <dbReference type="EMBL" id="SCF09662.1"/>
    </source>
</evidence>
<accession>A0A1C4XMV9</accession>
<dbReference type="RefSeq" id="WP_089020723.1">
    <property type="nucleotide sequence ID" value="NZ_LT607412.1"/>
</dbReference>
<dbReference type="AlphaFoldDB" id="A0A1C4XMV9"/>